<dbReference type="Proteomes" id="UP001393056">
    <property type="component" value="Unassembled WGS sequence"/>
</dbReference>
<evidence type="ECO:0000313" key="2">
    <source>
        <dbReference type="EMBL" id="MEL1246690.1"/>
    </source>
</evidence>
<name>A0ABU9I2R0_9FLAO</name>
<keyword evidence="1" id="KW-0732">Signal</keyword>
<sequence>MKKYFIILFLIFHFSLFSQIQKDTIQLTTPLAAIKVDLNNNRQRFIFNQLDFYTNNDFSVFNRATMLNDNFSVYKGQFEYKNSVLIPENMVFNNKIDSFNPNGVCDFKSAVLTGIINLTISLFQTD</sequence>
<dbReference type="EMBL" id="JBBYHT010000001">
    <property type="protein sequence ID" value="MEL1246690.1"/>
    <property type="molecule type" value="Genomic_DNA"/>
</dbReference>
<proteinExistence type="predicted"/>
<keyword evidence="3" id="KW-1185">Reference proteome</keyword>
<feature type="signal peptide" evidence="1">
    <location>
        <begin position="1"/>
        <end position="20"/>
    </location>
</feature>
<reference evidence="2 3" key="1">
    <citation type="submission" date="2024-04" db="EMBL/GenBank/DDBJ databases">
        <title>Flavobacterium sp. DGU41 16S ribosomal RNA gene Genome sequencing and assembly.</title>
        <authorList>
            <person name="Park S."/>
        </authorList>
    </citation>
    <scope>NUCLEOTIDE SEQUENCE [LARGE SCALE GENOMIC DNA]</scope>
    <source>
        <strain evidence="2 3">DGU41</strain>
    </source>
</reference>
<evidence type="ECO:0000313" key="3">
    <source>
        <dbReference type="Proteomes" id="UP001393056"/>
    </source>
</evidence>
<evidence type="ECO:0000256" key="1">
    <source>
        <dbReference type="SAM" id="SignalP"/>
    </source>
</evidence>
<dbReference type="RefSeq" id="WP_341681316.1">
    <property type="nucleotide sequence ID" value="NZ_JBBYHT010000001.1"/>
</dbReference>
<accession>A0ABU9I2R0</accession>
<gene>
    <name evidence="2" type="ORF">AAEO58_01405</name>
</gene>
<protein>
    <submittedName>
        <fullName evidence="2">Uncharacterized protein</fullName>
    </submittedName>
</protein>
<feature type="chain" id="PRO_5045766643" evidence="1">
    <location>
        <begin position="21"/>
        <end position="126"/>
    </location>
</feature>
<organism evidence="2 3">
    <name type="scientific">Flavobacterium helocola</name>
    <dbReference type="NCBI Taxonomy" id="3139139"/>
    <lineage>
        <taxon>Bacteria</taxon>
        <taxon>Pseudomonadati</taxon>
        <taxon>Bacteroidota</taxon>
        <taxon>Flavobacteriia</taxon>
        <taxon>Flavobacteriales</taxon>
        <taxon>Flavobacteriaceae</taxon>
        <taxon>Flavobacterium</taxon>
    </lineage>
</organism>
<comment type="caution">
    <text evidence="2">The sequence shown here is derived from an EMBL/GenBank/DDBJ whole genome shotgun (WGS) entry which is preliminary data.</text>
</comment>